<dbReference type="Proteomes" id="UP000241769">
    <property type="component" value="Unassembled WGS sequence"/>
</dbReference>
<dbReference type="EMBL" id="MDYQ01000083">
    <property type="protein sequence ID" value="PRP83372.1"/>
    <property type="molecule type" value="Genomic_DNA"/>
</dbReference>
<dbReference type="GO" id="GO:0005525">
    <property type="term" value="F:GTP binding"/>
    <property type="evidence" value="ECO:0007669"/>
    <property type="project" value="UniProtKB-KW"/>
</dbReference>
<protein>
    <submittedName>
        <fullName evidence="5">Cdc3-like septin</fullName>
    </submittedName>
</protein>
<evidence type="ECO:0000313" key="5">
    <source>
        <dbReference type="EMBL" id="PRP83372.1"/>
    </source>
</evidence>
<keyword evidence="3" id="KW-1133">Transmembrane helix</keyword>
<feature type="region of interest" description="Disordered" evidence="2">
    <location>
        <begin position="116"/>
        <end position="159"/>
    </location>
</feature>
<dbReference type="PANTHER" id="PTHR18884">
    <property type="entry name" value="SEPTIN"/>
    <property type="match status" value="1"/>
</dbReference>
<dbReference type="AlphaFoldDB" id="A0A2P6NHG5"/>
<feature type="transmembrane region" description="Helical" evidence="3">
    <location>
        <begin position="531"/>
        <end position="551"/>
    </location>
</feature>
<proteinExistence type="inferred from homology"/>
<feature type="compositionally biased region" description="Basic and acidic residues" evidence="2">
    <location>
        <begin position="10"/>
        <end position="19"/>
    </location>
</feature>
<evidence type="ECO:0000259" key="4">
    <source>
        <dbReference type="Pfam" id="PF00735"/>
    </source>
</evidence>
<evidence type="ECO:0000256" key="3">
    <source>
        <dbReference type="SAM" id="Phobius"/>
    </source>
</evidence>
<comment type="caution">
    <text evidence="5">The sequence shown here is derived from an EMBL/GenBank/DDBJ whole genome shotgun (WGS) entry which is preliminary data.</text>
</comment>
<gene>
    <name evidence="5" type="ORF">PROFUN_09400</name>
</gene>
<dbReference type="Pfam" id="PF00735">
    <property type="entry name" value="Septin"/>
    <property type="match status" value="1"/>
</dbReference>
<name>A0A2P6NHG5_9EUKA</name>
<sequence length="557" mass="62474">MHDLFTISERQCDSPKNDGDGADPAYEATVQTEHNDASTVTVELVEDLPSTQSIITITSPPSEASSTSSIDSGPASANIFTVDVPQSQTAFSFPSLPPTLPRAISASSIATMALESTQDANATPSRVNSSAANSLPPTTPMKNHNLTPITSPTRNPGPIRQKRLTLTGAGESGLGKTTFMGSLLVDGQGKTCPADGETKELKRRVFEAKMDPDCGAGTWTIETLDNRGYTGDVYQMSTVEYNIIEEYGNSSKGADLCFYFIAPQRIKEIDFYFIKRLSRLITVVVLVGKSDCMNQKERREFEQLVEQKLCDERIDVFTTEVDGGKMKSVFFAVGAETSDNGQPTGRKYDWGTAEPEEHSDVGILRTAILKDRYKWMKERKTNFRKKINSQFKLIRAAQQFHRKHHSVITKLSWFLLFLVVACIAAFTTHKWMVYAWESHKEALHMDEMQNIRIRSAVMQDDMRRRQAEMEREFDLKKQLLGEKACDSATVEITRLEGLLSQEKASRGQVMKDYVKSRDAHDALMRDYESMFVTNLVAIGIGLFAFVVWSLWKKRNNE</sequence>
<feature type="domain" description="Septin-type G" evidence="4">
    <location>
        <begin position="256"/>
        <end position="378"/>
    </location>
</feature>
<keyword evidence="6" id="KW-1185">Reference proteome</keyword>
<keyword evidence="3" id="KW-0812">Transmembrane</keyword>
<reference evidence="5 6" key="1">
    <citation type="journal article" date="2018" name="Genome Biol. Evol.">
        <title>Multiple Roots of Fruiting Body Formation in Amoebozoa.</title>
        <authorList>
            <person name="Hillmann F."/>
            <person name="Forbes G."/>
            <person name="Novohradska S."/>
            <person name="Ferling I."/>
            <person name="Riege K."/>
            <person name="Groth M."/>
            <person name="Westermann M."/>
            <person name="Marz M."/>
            <person name="Spaller T."/>
            <person name="Winckler T."/>
            <person name="Schaap P."/>
            <person name="Glockner G."/>
        </authorList>
    </citation>
    <scope>NUCLEOTIDE SEQUENCE [LARGE SCALE GENOMIC DNA]</scope>
    <source>
        <strain evidence="5 6">Jena</strain>
    </source>
</reference>
<dbReference type="STRING" id="1890364.A0A2P6NHG5"/>
<feature type="transmembrane region" description="Helical" evidence="3">
    <location>
        <begin position="411"/>
        <end position="432"/>
    </location>
</feature>
<feature type="compositionally biased region" description="Polar residues" evidence="2">
    <location>
        <begin position="116"/>
        <end position="154"/>
    </location>
</feature>
<feature type="region of interest" description="Disordered" evidence="2">
    <location>
        <begin position="1"/>
        <end position="24"/>
    </location>
</feature>
<dbReference type="SUPFAM" id="SSF52540">
    <property type="entry name" value="P-loop containing nucleoside triphosphate hydrolases"/>
    <property type="match status" value="1"/>
</dbReference>
<dbReference type="InParanoid" id="A0A2P6NHG5"/>
<evidence type="ECO:0000256" key="1">
    <source>
        <dbReference type="RuleBase" id="RU004560"/>
    </source>
</evidence>
<dbReference type="Gene3D" id="3.40.50.300">
    <property type="entry name" value="P-loop containing nucleotide triphosphate hydrolases"/>
    <property type="match status" value="1"/>
</dbReference>
<evidence type="ECO:0000313" key="6">
    <source>
        <dbReference type="Proteomes" id="UP000241769"/>
    </source>
</evidence>
<dbReference type="InterPro" id="IPR030379">
    <property type="entry name" value="G_SEPTIN_dom"/>
</dbReference>
<comment type="similarity">
    <text evidence="1">Belongs to the TRAFAC class TrmE-Era-EngA-EngB-Septin-like GTPase superfamily. Septin GTPase family.</text>
</comment>
<keyword evidence="1" id="KW-0342">GTP-binding</keyword>
<evidence type="ECO:0000256" key="2">
    <source>
        <dbReference type="SAM" id="MobiDB-lite"/>
    </source>
</evidence>
<dbReference type="InterPro" id="IPR027417">
    <property type="entry name" value="P-loop_NTPase"/>
</dbReference>
<keyword evidence="1" id="KW-0547">Nucleotide-binding</keyword>
<dbReference type="OrthoDB" id="416553at2759"/>
<accession>A0A2P6NHG5</accession>
<organism evidence="5 6">
    <name type="scientific">Planoprotostelium fungivorum</name>
    <dbReference type="NCBI Taxonomy" id="1890364"/>
    <lineage>
        <taxon>Eukaryota</taxon>
        <taxon>Amoebozoa</taxon>
        <taxon>Evosea</taxon>
        <taxon>Variosea</taxon>
        <taxon>Cavosteliida</taxon>
        <taxon>Cavosteliaceae</taxon>
        <taxon>Planoprotostelium</taxon>
    </lineage>
</organism>
<keyword evidence="3" id="KW-0472">Membrane</keyword>